<feature type="compositionally biased region" description="Basic and acidic residues" evidence="1">
    <location>
        <begin position="136"/>
        <end position="145"/>
    </location>
</feature>
<accession>A0ABZ0CW72</accession>
<name>A0ABZ0CW72_9BURK</name>
<dbReference type="RefSeq" id="WP_316700059.1">
    <property type="nucleotide sequence ID" value="NZ_CP136336.1"/>
</dbReference>
<feature type="domain" description="AsmA" evidence="2">
    <location>
        <begin position="512"/>
        <end position="687"/>
    </location>
</feature>
<evidence type="ECO:0000259" key="2">
    <source>
        <dbReference type="Pfam" id="PF05170"/>
    </source>
</evidence>
<feature type="compositionally biased region" description="Low complexity" evidence="1">
    <location>
        <begin position="786"/>
        <end position="797"/>
    </location>
</feature>
<evidence type="ECO:0000256" key="1">
    <source>
        <dbReference type="SAM" id="MobiDB-lite"/>
    </source>
</evidence>
<organism evidence="3 4">
    <name type="scientific">Piscinibacter gummiphilus</name>
    <dbReference type="NCBI Taxonomy" id="946333"/>
    <lineage>
        <taxon>Bacteria</taxon>
        <taxon>Pseudomonadati</taxon>
        <taxon>Pseudomonadota</taxon>
        <taxon>Betaproteobacteria</taxon>
        <taxon>Burkholderiales</taxon>
        <taxon>Sphaerotilaceae</taxon>
        <taxon>Piscinibacter</taxon>
    </lineage>
</organism>
<evidence type="ECO:0000313" key="4">
    <source>
        <dbReference type="Proteomes" id="UP001303946"/>
    </source>
</evidence>
<evidence type="ECO:0000313" key="3">
    <source>
        <dbReference type="EMBL" id="WOB07391.1"/>
    </source>
</evidence>
<dbReference type="InterPro" id="IPR052894">
    <property type="entry name" value="AsmA-related"/>
</dbReference>
<dbReference type="PANTHER" id="PTHR30441:SF4">
    <property type="entry name" value="PROTEIN ASMA"/>
    <property type="match status" value="1"/>
</dbReference>
<sequence length="817" mass="85943">MTSPWMRKLLIGAGVFVLLIAAVLTYLVATFDPNAYKGLAVDWMKTHRQRTLAINGPIKLAVFPRLAVQVSGVTLSEKNRPDDFLKLDEAALSVAVLPLLRQQVVVDSVRAKGLRVTYRRDAKGGSNLDDLVQSEPKTEQPDASDKSSNSPLRFDVSSIQLEDLQLSLRDEQGKLAGEISLASLSTGRLADGVESPVKLKARLGLTAPAVQGDLDGSTKLKLDLAKKGVTLSDMSLAWKGKLPGTESVDATLRGALAFDTANGTLRAEKIELAGDAGLGTLRLVKSSLTVEAFAYDPSNQALQLGKLRIKLGGTSSGHPMNLNLDWPELVVQRDSLTGSPLSGQLSLAGPTSIDASFKTAAPSGSFERIVVPNVESTLKGRSGPRNVEGSVRATLLLLPAKGALALEGLNTQLQLHEPSLQPLAITVQGAADASAQQAHWALKGQINGNPYTSEGKAILATTPMTLNVAARFDSLDLNRLLPPSATAPAASGPSSGGGAAADSPVDLSALRSLQGNFDLKIGQFAYQSYRLSDLVFAATLEGGMLRVSQLSGKGWGGSFVANAFADARASRLALAGNASGVNVNALLKDVAQKDILEGTGRVVVDVDSAGRSVNELKSRLQGKAALQLRDGAIKGVNLAKSLRQARATLGLKGGDDVQKANRTEKTDFSELSATFAIAEGVARNNDLDMKSPFLRLGGDGLLDIGKSRIDYTARATVTGTSKGQDGADLAALKGLTIPVHLTGPFDAMDWRIRWSAIAAQALKTEVGSKLEQQAKDRLRDKLGLPSAASAASGAASSQRLEDVAKDKLKDKLKGIFK</sequence>
<dbReference type="EMBL" id="CP136336">
    <property type="protein sequence ID" value="WOB07391.1"/>
    <property type="molecule type" value="Genomic_DNA"/>
</dbReference>
<dbReference type="InterPro" id="IPR007844">
    <property type="entry name" value="AsmA"/>
</dbReference>
<feature type="region of interest" description="Disordered" evidence="1">
    <location>
        <begin position="125"/>
        <end position="152"/>
    </location>
</feature>
<gene>
    <name evidence="3" type="ORF">RXV79_21045</name>
</gene>
<reference evidence="3 4" key="1">
    <citation type="submission" date="2023-10" db="EMBL/GenBank/DDBJ databases">
        <title>Bacteria for the degradation of biodegradable plastic PBAT(Polybutylene adipate terephthalate).</title>
        <authorList>
            <person name="Weon H.-Y."/>
            <person name="Yeon J."/>
        </authorList>
    </citation>
    <scope>NUCLEOTIDE SEQUENCE [LARGE SCALE GENOMIC DNA]</scope>
    <source>
        <strain evidence="3 4">SBD 7-3</strain>
    </source>
</reference>
<dbReference type="Proteomes" id="UP001303946">
    <property type="component" value="Chromosome"/>
</dbReference>
<protein>
    <submittedName>
        <fullName evidence="3">AsmA family protein</fullName>
    </submittedName>
</protein>
<feature type="domain" description="AsmA" evidence="2">
    <location>
        <begin position="8"/>
        <end position="236"/>
    </location>
</feature>
<dbReference type="PANTHER" id="PTHR30441">
    <property type="entry name" value="DUF748 DOMAIN-CONTAINING PROTEIN"/>
    <property type="match status" value="1"/>
</dbReference>
<dbReference type="Pfam" id="PF05170">
    <property type="entry name" value="AsmA"/>
    <property type="match status" value="2"/>
</dbReference>
<feature type="region of interest" description="Disordered" evidence="1">
    <location>
        <begin position="781"/>
        <end position="800"/>
    </location>
</feature>
<keyword evidence="4" id="KW-1185">Reference proteome</keyword>
<proteinExistence type="predicted"/>